<dbReference type="GeneID" id="20283457"/>
<evidence type="ECO:0000313" key="1">
    <source>
        <dbReference type="EMBL" id="AII28071.1"/>
    </source>
</evidence>
<dbReference type="RefSeq" id="YP_009056439.1">
    <property type="nucleotide sequence ID" value="NC_024792.1"/>
</dbReference>
<dbReference type="EMBL" id="KM051843">
    <property type="protein sequence ID" value="AII28071.1"/>
    <property type="molecule type" value="Genomic_DNA"/>
</dbReference>
<accession>A0A076G7I1</accession>
<keyword evidence="2" id="KW-1185">Reference proteome</keyword>
<organism evidence="1 2">
    <name type="scientific">Bacillus phage Bobb</name>
    <dbReference type="NCBI Taxonomy" id="1527469"/>
    <lineage>
        <taxon>Viruses</taxon>
        <taxon>Duplodnaviria</taxon>
        <taxon>Heunggongvirae</taxon>
        <taxon>Uroviricota</taxon>
        <taxon>Caudoviricetes</taxon>
        <taxon>Herelleviridae</taxon>
        <taxon>Bastillevirinae</taxon>
        <taxon>Agatevirus</taxon>
        <taxon>Agatevirus bobb</taxon>
    </lineage>
</organism>
<protein>
    <submittedName>
        <fullName evidence="1">Uncharacterized protein</fullName>
    </submittedName>
</protein>
<dbReference type="KEGG" id="vg:20283457"/>
<dbReference type="OrthoDB" id="10903at10239"/>
<dbReference type="Proteomes" id="UP000028664">
    <property type="component" value="Segment"/>
</dbReference>
<name>A0A076G7I1_9CAUD</name>
<proteinExistence type="predicted"/>
<reference evidence="1 2" key="1">
    <citation type="submission" date="2014-06" db="EMBL/GenBank/DDBJ databases">
        <title>Bioinformatic genomic analysis of Bacillus phage Bobb.</title>
        <authorList>
            <person name="Lewis H.M.N."/>
            <person name="Temple L."/>
            <person name="Barth R.N."/>
            <person name="Bowles K.M."/>
            <person name="Churchin D.I."/>
            <person name="Scott-Croshaw C."/>
            <person name="Glasgow G.H."/>
            <person name="Gloe M.W."/>
            <person name="McGough T.M."/>
            <person name="Nutbrown S.A."/>
            <person name="Romulus S.R."/>
            <person name="Sanders K.A.M."/>
            <person name="Diachok C.R."/>
            <person name="Serigano J.P."/>
            <person name="Shin D."/>
            <person name="Suresh M.H."/>
            <person name="Conner A.R.N."/>
            <person name="Korba R.M."/>
            <person name="Livermore R.J."/>
            <person name="Rohlf M.B."/>
            <person name="Utterback S.D."/>
            <person name="Wilson V.E."/>
        </authorList>
    </citation>
    <scope>NUCLEOTIDE SEQUENCE [LARGE SCALE GENOMIC DNA]</scope>
</reference>
<evidence type="ECO:0000313" key="2">
    <source>
        <dbReference type="Proteomes" id="UP000028664"/>
    </source>
</evidence>
<sequence>MAYAEDLIRFISNIPTLADGTIPVSPNFQSELYEPVYSLSTVARLVQSELKSGKIEVENEELEPETVVYRALNSDLGSYAPDIYMLLRATVLEAFSLLYTIDNEFRNLQYVSHSDIRKARTNLNFISDYLSTEQKYYSLIEVLRDMNISFGYLENQIDVILNERGRR</sequence>